<dbReference type="AlphaFoldDB" id="A0A2N7VTF0"/>
<evidence type="ECO:0000313" key="2">
    <source>
        <dbReference type="Proteomes" id="UP000235616"/>
    </source>
</evidence>
<name>A0A2N7VTF0_9BURK</name>
<dbReference type="EMBL" id="PNYA01000008">
    <property type="protein sequence ID" value="PMS20415.1"/>
    <property type="molecule type" value="Genomic_DNA"/>
</dbReference>
<dbReference type="RefSeq" id="WP_102645396.1">
    <property type="nucleotide sequence ID" value="NZ_PNYA01000008.1"/>
</dbReference>
<accession>A0A2N7VTF0</accession>
<dbReference type="OrthoDB" id="9135776at2"/>
<keyword evidence="2" id="KW-1185">Reference proteome</keyword>
<comment type="caution">
    <text evidence="1">The sequence shown here is derived from an EMBL/GenBank/DDBJ whole genome shotgun (WGS) entry which is preliminary data.</text>
</comment>
<protein>
    <submittedName>
        <fullName evidence="1">Uncharacterized protein</fullName>
    </submittedName>
</protein>
<gene>
    <name evidence="1" type="ORF">C0Z18_10780</name>
</gene>
<proteinExistence type="predicted"/>
<reference evidence="1 2" key="1">
    <citation type="submission" date="2018-01" db="EMBL/GenBank/DDBJ databases">
        <title>Whole genome analyses suggest that Burkholderia sensu lato contains two further novel genera in the rhizoxinica-symbiotica group Mycetohabitans gen. nov., and Trinickia gen. nov.: implications for the evolution of diazotrophy and nodulation in the Burkholderiaceae.</title>
        <authorList>
            <person name="Estrada-de los Santos P."/>
            <person name="Palmer M."/>
            <person name="Chavez-Ramirez B."/>
            <person name="Beukes C."/>
            <person name="Steenkamp E.T."/>
            <person name="Hirsch A.M."/>
            <person name="Manyaka P."/>
            <person name="Maluk M."/>
            <person name="Lafos M."/>
            <person name="Crook M."/>
            <person name="Gross E."/>
            <person name="Simon M.F."/>
            <person name="Bueno dos Reis Junior F."/>
            <person name="Poole P.S."/>
            <person name="Venter S.N."/>
            <person name="James E.K."/>
        </authorList>
    </citation>
    <scope>NUCLEOTIDE SEQUENCE [LARGE SCALE GENOMIC DNA]</scope>
    <source>
        <strain evidence="1 2">GIMN1.004</strain>
    </source>
</reference>
<organism evidence="1 2">
    <name type="scientific">Trinickia dabaoshanensis</name>
    <dbReference type="NCBI Taxonomy" id="564714"/>
    <lineage>
        <taxon>Bacteria</taxon>
        <taxon>Pseudomonadati</taxon>
        <taxon>Pseudomonadota</taxon>
        <taxon>Betaproteobacteria</taxon>
        <taxon>Burkholderiales</taxon>
        <taxon>Burkholderiaceae</taxon>
        <taxon>Trinickia</taxon>
    </lineage>
</organism>
<dbReference type="Proteomes" id="UP000235616">
    <property type="component" value="Unassembled WGS sequence"/>
</dbReference>
<sequence>MSEVSGDFVARAASQQRAAQWAAHTGVSFALEKRRVDAQSALAHIEGRAKTELINALRGIGQHLRP</sequence>
<evidence type="ECO:0000313" key="1">
    <source>
        <dbReference type="EMBL" id="PMS20415.1"/>
    </source>
</evidence>